<evidence type="ECO:0000256" key="1">
    <source>
        <dbReference type="ARBA" id="ARBA00007569"/>
    </source>
</evidence>
<dbReference type="PANTHER" id="PTHR10884:SF14">
    <property type="entry name" value="NADH DEHYDROGENASE [UBIQUINONE] IRON-SULFUR PROTEIN 3, MITOCHONDRIAL"/>
    <property type="match status" value="1"/>
</dbReference>
<comment type="catalytic activity">
    <reaction evidence="4">
        <text>a quinone + NADH + 5 H(+)(in) = a quinol + NAD(+) + 4 H(+)(out)</text>
        <dbReference type="Rhea" id="RHEA:57888"/>
        <dbReference type="ChEBI" id="CHEBI:15378"/>
        <dbReference type="ChEBI" id="CHEBI:24646"/>
        <dbReference type="ChEBI" id="CHEBI:57540"/>
        <dbReference type="ChEBI" id="CHEBI:57945"/>
        <dbReference type="ChEBI" id="CHEBI:132124"/>
    </reaction>
</comment>
<dbReference type="GO" id="GO:0016651">
    <property type="term" value="F:oxidoreductase activity, acting on NAD(P)H"/>
    <property type="evidence" value="ECO:0007669"/>
    <property type="project" value="InterPro"/>
</dbReference>
<proteinExistence type="inferred from homology"/>
<gene>
    <name evidence="6" type="ORF">DRP53_00225</name>
</gene>
<dbReference type="GO" id="GO:0048038">
    <property type="term" value="F:quinone binding"/>
    <property type="evidence" value="ECO:0007669"/>
    <property type="project" value="UniProtKB-KW"/>
</dbReference>
<keyword evidence="3" id="KW-0520">NAD</keyword>
<keyword evidence="2 3" id="KW-0813">Transport</keyword>
<feature type="domain" description="NADH:ubiquinone oxidoreductase 30kDa subunit" evidence="5">
    <location>
        <begin position="25"/>
        <end position="137"/>
    </location>
</feature>
<protein>
    <recommendedName>
        <fullName evidence="4">NADH-quinone oxidoreductase</fullName>
        <ecNumber evidence="4">7.1.1.-</ecNumber>
    </recommendedName>
</protein>
<comment type="caution">
    <text evidence="6">The sequence shown here is derived from an EMBL/GenBank/DDBJ whole genome shotgun (WGS) entry which is preliminary data.</text>
</comment>
<organism evidence="6 7">
    <name type="scientific">candidate division WOR-3 bacterium</name>
    <dbReference type="NCBI Taxonomy" id="2052148"/>
    <lineage>
        <taxon>Bacteria</taxon>
        <taxon>Bacteria division WOR-3</taxon>
    </lineage>
</organism>
<keyword evidence="4" id="KW-0874">Quinone</keyword>
<dbReference type="PROSITE" id="PS00542">
    <property type="entry name" value="COMPLEX1_30K"/>
    <property type="match status" value="1"/>
</dbReference>
<dbReference type="GO" id="GO:0008137">
    <property type="term" value="F:NADH dehydrogenase (ubiquinone) activity"/>
    <property type="evidence" value="ECO:0007669"/>
    <property type="project" value="InterPro"/>
</dbReference>
<dbReference type="Proteomes" id="UP000268469">
    <property type="component" value="Unassembled WGS sequence"/>
</dbReference>
<dbReference type="InterPro" id="IPR001268">
    <property type="entry name" value="NADH_UbQ_OxRdtase_30kDa_su"/>
</dbReference>
<name>A0A660SM93_UNCW3</name>
<dbReference type="SUPFAM" id="SSF143243">
    <property type="entry name" value="Nqo5-like"/>
    <property type="match status" value="1"/>
</dbReference>
<dbReference type="EC" id="7.1.1.-" evidence="4"/>
<accession>A0A660SM93</accession>
<dbReference type="PANTHER" id="PTHR10884">
    <property type="entry name" value="NADH DEHYDROGENASE UBIQUINONE IRON-SULFUR PROTEIN 3"/>
    <property type="match status" value="1"/>
</dbReference>
<keyword evidence="3" id="KW-1278">Translocase</keyword>
<dbReference type="Pfam" id="PF00329">
    <property type="entry name" value="Complex1_30kDa"/>
    <property type="match status" value="1"/>
</dbReference>
<sequence>MIEEIKMKFPEAEVKIHNDKRIYLTVGRETSIPLCRYLFEEKGLRFSTATGIDTRECFEILYHFSEDETGIIYTVKAKIPKDEPWQESLGQWYPAFKWIEREIMELLGIEFKNHPDPRPLLTAEDWPRGKYPLRRDYA</sequence>
<dbReference type="AlphaFoldDB" id="A0A660SM93"/>
<dbReference type="EMBL" id="QNBE01000001">
    <property type="protein sequence ID" value="RKX71853.1"/>
    <property type="molecule type" value="Genomic_DNA"/>
</dbReference>
<dbReference type="InterPro" id="IPR020396">
    <property type="entry name" value="NADH_UbQ_OxRdtase_CS"/>
</dbReference>
<evidence type="ECO:0000256" key="2">
    <source>
        <dbReference type="ARBA" id="ARBA00022448"/>
    </source>
</evidence>
<evidence type="ECO:0000256" key="3">
    <source>
        <dbReference type="RuleBase" id="RU003456"/>
    </source>
</evidence>
<reference evidence="6 7" key="1">
    <citation type="submission" date="2018-06" db="EMBL/GenBank/DDBJ databases">
        <title>Extensive metabolic versatility and redundancy in microbially diverse, dynamic hydrothermal sediments.</title>
        <authorList>
            <person name="Dombrowski N."/>
            <person name="Teske A."/>
            <person name="Baker B.J."/>
        </authorList>
    </citation>
    <scope>NUCLEOTIDE SEQUENCE [LARGE SCALE GENOMIC DNA]</scope>
    <source>
        <strain evidence="6">B36_G15</strain>
    </source>
</reference>
<dbReference type="InterPro" id="IPR037232">
    <property type="entry name" value="NADH_quin_OxRdtase_su_C/D-like"/>
</dbReference>
<evidence type="ECO:0000313" key="6">
    <source>
        <dbReference type="EMBL" id="RKX71853.1"/>
    </source>
</evidence>
<dbReference type="Gene3D" id="3.30.460.80">
    <property type="entry name" value="NADH:ubiquinone oxidoreductase, 30kDa subunit"/>
    <property type="match status" value="1"/>
</dbReference>
<evidence type="ECO:0000256" key="4">
    <source>
        <dbReference type="RuleBase" id="RU003582"/>
    </source>
</evidence>
<evidence type="ECO:0000313" key="7">
    <source>
        <dbReference type="Proteomes" id="UP000268469"/>
    </source>
</evidence>
<comment type="function">
    <text evidence="4">NDH-1 shuttles electrons from NADH, via FMN and iron-sulfur (Fe-S) centers, to quinones in the respiratory chain.</text>
</comment>
<evidence type="ECO:0000259" key="5">
    <source>
        <dbReference type="Pfam" id="PF00329"/>
    </source>
</evidence>
<comment type="similarity">
    <text evidence="1 3">Belongs to the complex I 30 kDa subunit family.</text>
</comment>